<dbReference type="AlphaFoldDB" id="A0A5B0MDN3"/>
<feature type="signal peptide" evidence="1">
    <location>
        <begin position="1"/>
        <end position="23"/>
    </location>
</feature>
<sequence length="127" mass="13792">MPSPLSILSLLLTSSSLLLSVLGDQGTSPVRRHMLEKRSSCFAINQRKGCVDWGSPECCQDCCSRFYAGEVAPHWGIDCRCPTAYQYQTPSTVVVTPGPAQQAPPIYVTQPAPVYVAQPQPVYVAGY</sequence>
<dbReference type="EMBL" id="VSWC01000157">
    <property type="protein sequence ID" value="KAA1074995.1"/>
    <property type="molecule type" value="Genomic_DNA"/>
</dbReference>
<keyword evidence="1" id="KW-0732">Signal</keyword>
<reference evidence="2 3" key="1">
    <citation type="submission" date="2019-05" db="EMBL/GenBank/DDBJ databases">
        <title>Emergence of the Ug99 lineage of the wheat stem rust pathogen through somatic hybridization.</title>
        <authorList>
            <person name="Li F."/>
            <person name="Upadhyaya N.M."/>
            <person name="Sperschneider J."/>
            <person name="Matny O."/>
            <person name="Nguyen-Phuc H."/>
            <person name="Mago R."/>
            <person name="Raley C."/>
            <person name="Miller M.E."/>
            <person name="Silverstein K.A.T."/>
            <person name="Henningsen E."/>
            <person name="Hirsch C.D."/>
            <person name="Visser B."/>
            <person name="Pretorius Z.A."/>
            <person name="Steffenson B.J."/>
            <person name="Schwessinger B."/>
            <person name="Dodds P.N."/>
            <person name="Figueroa M."/>
        </authorList>
    </citation>
    <scope>NUCLEOTIDE SEQUENCE [LARGE SCALE GENOMIC DNA]</scope>
    <source>
        <strain evidence="2">21-0</strain>
    </source>
</reference>
<feature type="chain" id="PRO_5022958775" evidence="1">
    <location>
        <begin position="24"/>
        <end position="127"/>
    </location>
</feature>
<dbReference type="OrthoDB" id="2505150at2759"/>
<comment type="caution">
    <text evidence="2">The sequence shown here is derived from an EMBL/GenBank/DDBJ whole genome shotgun (WGS) entry which is preliminary data.</text>
</comment>
<gene>
    <name evidence="2" type="ORF">PGT21_026676</name>
</gene>
<dbReference type="Proteomes" id="UP000324748">
    <property type="component" value="Unassembled WGS sequence"/>
</dbReference>
<accession>A0A5B0MDN3</accession>
<organism evidence="2 3">
    <name type="scientific">Puccinia graminis f. sp. tritici</name>
    <dbReference type="NCBI Taxonomy" id="56615"/>
    <lineage>
        <taxon>Eukaryota</taxon>
        <taxon>Fungi</taxon>
        <taxon>Dikarya</taxon>
        <taxon>Basidiomycota</taxon>
        <taxon>Pucciniomycotina</taxon>
        <taxon>Pucciniomycetes</taxon>
        <taxon>Pucciniales</taxon>
        <taxon>Pucciniaceae</taxon>
        <taxon>Puccinia</taxon>
    </lineage>
</organism>
<keyword evidence="3" id="KW-1185">Reference proteome</keyword>
<protein>
    <submittedName>
        <fullName evidence="2">Uncharacterized protein</fullName>
    </submittedName>
</protein>
<evidence type="ECO:0000256" key="1">
    <source>
        <dbReference type="SAM" id="SignalP"/>
    </source>
</evidence>
<evidence type="ECO:0000313" key="3">
    <source>
        <dbReference type="Proteomes" id="UP000324748"/>
    </source>
</evidence>
<name>A0A5B0MDN3_PUCGR</name>
<evidence type="ECO:0000313" key="2">
    <source>
        <dbReference type="EMBL" id="KAA1074995.1"/>
    </source>
</evidence>
<proteinExistence type="predicted"/>